<dbReference type="GO" id="GO:0008270">
    <property type="term" value="F:zinc ion binding"/>
    <property type="evidence" value="ECO:0007669"/>
    <property type="project" value="UniProtKB-KW"/>
</dbReference>
<evidence type="ECO:0000256" key="3">
    <source>
        <dbReference type="ARBA" id="ARBA00022833"/>
    </source>
</evidence>
<dbReference type="Pfam" id="PF13921">
    <property type="entry name" value="Myb_DNA-bind_6"/>
    <property type="match status" value="1"/>
</dbReference>
<sequence length="623" mass="69951">MSTVSSSSAATDMAWNWVVQSLAKFRQVDLSTSLRLVDKAPAILDDTGKDARETVSLRVLEDMFIDENEATDDTDSSQTDKISFDPSENCEDVLHTIVGEVPQGLTDIEKQNWNVVPFILHKRSCLPKSPLQKFKEALVEGSRPFPASLKEMSKSCGEGESKIKFHNVDVSSNIEETIVKVDSITLNPANKNNKLEEHPLQKSDYVEVSIEPHVKELDKNMLMDQVEDPIIDTDFRQQEPRGDDDVDVHQDRYTEEHDKRVQIDFLPNDGNEVAPPVKGLEENTLMNHVEHTIEDTDLQEPRGVDDNVHEDRYTEGQDERVQMDIPPNDGNQVETCSDSEGSDGERTDIAAKKEAFFSSQCTLSQDFMATVDCSELCICMKCNKGGQLLVCSSDACPFRVHERCLGSAATFDENGNFFCPFCAYSRAISKYLEVKKKASFARKYLQSFLSPGVKHGPKASSKKGACLDKNDSREKGAAGENFGVSGNSHTPNSNEEVGAAGPSTSSLRQPRRQPVKRKLEHNVKGTLVSSVPSPSKRPQKRKPQYTSPSLTLARRKNLPWTELEEDTLKEAMQKFSNADNKPIPWKEILDFGKDVFDRRRTAIDLKDKWRNMCKDRPSKKQKL</sequence>
<reference evidence="6 7" key="1">
    <citation type="journal article" date="2018" name="Mol. Plant">
        <title>The genome of Artemisia annua provides insight into the evolution of Asteraceae family and artemisinin biosynthesis.</title>
        <authorList>
            <person name="Shen Q."/>
            <person name="Zhang L."/>
            <person name="Liao Z."/>
            <person name="Wang S."/>
            <person name="Yan T."/>
            <person name="Shi P."/>
            <person name="Liu M."/>
            <person name="Fu X."/>
            <person name="Pan Q."/>
            <person name="Wang Y."/>
            <person name="Lv Z."/>
            <person name="Lu X."/>
            <person name="Zhang F."/>
            <person name="Jiang W."/>
            <person name="Ma Y."/>
            <person name="Chen M."/>
            <person name="Hao X."/>
            <person name="Li L."/>
            <person name="Tang Y."/>
            <person name="Lv G."/>
            <person name="Zhou Y."/>
            <person name="Sun X."/>
            <person name="Brodelius P.E."/>
            <person name="Rose J.K.C."/>
            <person name="Tang K."/>
        </authorList>
    </citation>
    <scope>NUCLEOTIDE SEQUENCE [LARGE SCALE GENOMIC DNA]</scope>
    <source>
        <strain evidence="7">cv. Huhao1</strain>
        <tissue evidence="6">Leaf</tissue>
    </source>
</reference>
<evidence type="ECO:0000259" key="5">
    <source>
        <dbReference type="PROSITE" id="PS50090"/>
    </source>
</evidence>
<keyword evidence="6" id="KW-0371">Homeobox</keyword>
<dbReference type="PROSITE" id="PS01359">
    <property type="entry name" value="ZF_PHD_1"/>
    <property type="match status" value="1"/>
</dbReference>
<dbReference type="OrthoDB" id="608866at2759"/>
<dbReference type="AlphaFoldDB" id="A0A2U1NL72"/>
<evidence type="ECO:0000256" key="2">
    <source>
        <dbReference type="ARBA" id="ARBA00022771"/>
    </source>
</evidence>
<dbReference type="Gene3D" id="1.10.246.220">
    <property type="match status" value="1"/>
</dbReference>
<dbReference type="InterPro" id="IPR001965">
    <property type="entry name" value="Znf_PHD"/>
</dbReference>
<dbReference type="PROSITE" id="PS50090">
    <property type="entry name" value="MYB_LIKE"/>
    <property type="match status" value="1"/>
</dbReference>
<dbReference type="PANTHER" id="PTHR47863:SF4">
    <property type="entry name" value="RING_FYVE_PHD ZINC FINGER SUPERFAMILY PROTEIN"/>
    <property type="match status" value="1"/>
</dbReference>
<dbReference type="SMART" id="SM00717">
    <property type="entry name" value="SANT"/>
    <property type="match status" value="1"/>
</dbReference>
<dbReference type="InterPro" id="IPR009057">
    <property type="entry name" value="Homeodomain-like_sf"/>
</dbReference>
<feature type="compositionally biased region" description="Polar residues" evidence="4">
    <location>
        <begin position="329"/>
        <end position="339"/>
    </location>
</feature>
<dbReference type="InterPro" id="IPR019786">
    <property type="entry name" value="Zinc_finger_PHD-type_CS"/>
</dbReference>
<dbReference type="PANTHER" id="PTHR47863">
    <property type="entry name" value="RING/FYVE/PHD ZINC FINGER SUPERFAMILY PROTEIN"/>
    <property type="match status" value="1"/>
</dbReference>
<dbReference type="SUPFAM" id="SSF46689">
    <property type="entry name" value="Homeodomain-like"/>
    <property type="match status" value="1"/>
</dbReference>
<protein>
    <submittedName>
        <fullName evidence="6">Zinc finger, PHD-type, Homeodomain-like, Zinc finger, RING/FYVE/PHD-type</fullName>
    </submittedName>
</protein>
<feature type="region of interest" description="Disordered" evidence="4">
    <location>
        <begin position="452"/>
        <end position="553"/>
    </location>
</feature>
<dbReference type="EMBL" id="PKPP01002599">
    <property type="protein sequence ID" value="PWA74226.1"/>
    <property type="molecule type" value="Genomic_DNA"/>
</dbReference>
<comment type="caution">
    <text evidence="6">The sequence shown here is derived from an EMBL/GenBank/DDBJ whole genome shotgun (WGS) entry which is preliminary data.</text>
</comment>
<proteinExistence type="predicted"/>
<evidence type="ECO:0000313" key="6">
    <source>
        <dbReference type="EMBL" id="PWA74226.1"/>
    </source>
</evidence>
<keyword evidence="7" id="KW-1185">Reference proteome</keyword>
<dbReference type="InterPro" id="IPR001005">
    <property type="entry name" value="SANT/Myb"/>
</dbReference>
<name>A0A2U1NL72_ARTAN</name>
<dbReference type="Gene3D" id="3.30.40.10">
    <property type="entry name" value="Zinc/RING finger domain, C3HC4 (zinc finger)"/>
    <property type="match status" value="1"/>
</dbReference>
<keyword evidence="1" id="KW-0479">Metal-binding</keyword>
<dbReference type="InterPro" id="IPR013083">
    <property type="entry name" value="Znf_RING/FYVE/PHD"/>
</dbReference>
<dbReference type="SMART" id="SM00249">
    <property type="entry name" value="PHD"/>
    <property type="match status" value="1"/>
</dbReference>
<feature type="compositionally biased region" description="Polar residues" evidence="4">
    <location>
        <begin position="484"/>
        <end position="495"/>
    </location>
</feature>
<feature type="compositionally biased region" description="Basic and acidic residues" evidence="4">
    <location>
        <begin position="313"/>
        <end position="322"/>
    </location>
</feature>
<keyword evidence="2" id="KW-0863">Zinc-finger</keyword>
<accession>A0A2U1NL72</accession>
<dbReference type="SUPFAM" id="SSF57903">
    <property type="entry name" value="FYVE/PHD zinc finger"/>
    <property type="match status" value="1"/>
</dbReference>
<evidence type="ECO:0000256" key="4">
    <source>
        <dbReference type="SAM" id="MobiDB-lite"/>
    </source>
</evidence>
<evidence type="ECO:0000256" key="1">
    <source>
        <dbReference type="ARBA" id="ARBA00022723"/>
    </source>
</evidence>
<dbReference type="GO" id="GO:0003677">
    <property type="term" value="F:DNA binding"/>
    <property type="evidence" value="ECO:0007669"/>
    <property type="project" value="UniProtKB-KW"/>
</dbReference>
<dbReference type="Proteomes" id="UP000245207">
    <property type="component" value="Unassembled WGS sequence"/>
</dbReference>
<gene>
    <name evidence="6" type="ORF">CTI12_AA254620</name>
</gene>
<feature type="region of interest" description="Disordered" evidence="4">
    <location>
        <begin position="313"/>
        <end position="344"/>
    </location>
</feature>
<keyword evidence="6" id="KW-0238">DNA-binding</keyword>
<dbReference type="CDD" id="cd11660">
    <property type="entry name" value="SANT_TRF"/>
    <property type="match status" value="1"/>
</dbReference>
<organism evidence="6 7">
    <name type="scientific">Artemisia annua</name>
    <name type="common">Sweet wormwood</name>
    <dbReference type="NCBI Taxonomy" id="35608"/>
    <lineage>
        <taxon>Eukaryota</taxon>
        <taxon>Viridiplantae</taxon>
        <taxon>Streptophyta</taxon>
        <taxon>Embryophyta</taxon>
        <taxon>Tracheophyta</taxon>
        <taxon>Spermatophyta</taxon>
        <taxon>Magnoliopsida</taxon>
        <taxon>eudicotyledons</taxon>
        <taxon>Gunneridae</taxon>
        <taxon>Pentapetalae</taxon>
        <taxon>asterids</taxon>
        <taxon>campanulids</taxon>
        <taxon>Asterales</taxon>
        <taxon>Asteraceae</taxon>
        <taxon>Asteroideae</taxon>
        <taxon>Anthemideae</taxon>
        <taxon>Artemisiinae</taxon>
        <taxon>Artemisia</taxon>
    </lineage>
</organism>
<dbReference type="InterPro" id="IPR011011">
    <property type="entry name" value="Znf_FYVE_PHD"/>
</dbReference>
<feature type="compositionally biased region" description="Basic residues" evidence="4">
    <location>
        <begin position="509"/>
        <end position="519"/>
    </location>
</feature>
<keyword evidence="3" id="KW-0862">Zinc</keyword>
<evidence type="ECO:0000313" key="7">
    <source>
        <dbReference type="Proteomes" id="UP000245207"/>
    </source>
</evidence>
<dbReference type="STRING" id="35608.A0A2U1NL72"/>
<feature type="compositionally biased region" description="Basic and acidic residues" evidence="4">
    <location>
        <begin position="465"/>
        <end position="477"/>
    </location>
</feature>
<feature type="domain" description="Myb-like" evidence="5">
    <location>
        <begin position="552"/>
        <end position="613"/>
    </location>
</feature>